<dbReference type="EMBL" id="JBJQND010000019">
    <property type="protein sequence ID" value="KAL3832271.1"/>
    <property type="molecule type" value="Genomic_DNA"/>
</dbReference>
<keyword evidence="1" id="KW-0479">Metal-binding</keyword>
<dbReference type="InterPro" id="IPR039577">
    <property type="entry name" value="Rad18"/>
</dbReference>
<dbReference type="InterPro" id="IPR001841">
    <property type="entry name" value="Znf_RING"/>
</dbReference>
<feature type="compositionally biased region" description="Basic and acidic residues" evidence="6">
    <location>
        <begin position="1"/>
        <end position="51"/>
    </location>
</feature>
<dbReference type="PROSITE" id="PS00518">
    <property type="entry name" value="ZF_RING_1"/>
    <property type="match status" value="1"/>
</dbReference>
<feature type="coiled-coil region" evidence="5">
    <location>
        <begin position="360"/>
        <end position="464"/>
    </location>
</feature>
<keyword evidence="5" id="KW-0175">Coiled coil</keyword>
<feature type="region of interest" description="Disordered" evidence="6">
    <location>
        <begin position="1"/>
        <end position="100"/>
    </location>
</feature>
<dbReference type="InterPro" id="IPR013083">
    <property type="entry name" value="Znf_RING/FYVE/PHD"/>
</dbReference>
<name>A0ABD3T6L2_SINWO</name>
<keyword evidence="2 4" id="KW-0863">Zinc-finger</keyword>
<evidence type="ECO:0000256" key="3">
    <source>
        <dbReference type="ARBA" id="ARBA00022833"/>
    </source>
</evidence>
<organism evidence="8 9">
    <name type="scientific">Sinanodonta woodiana</name>
    <name type="common">Chinese pond mussel</name>
    <name type="synonym">Anodonta woodiana</name>
    <dbReference type="NCBI Taxonomy" id="1069815"/>
    <lineage>
        <taxon>Eukaryota</taxon>
        <taxon>Metazoa</taxon>
        <taxon>Spiralia</taxon>
        <taxon>Lophotrochozoa</taxon>
        <taxon>Mollusca</taxon>
        <taxon>Bivalvia</taxon>
        <taxon>Autobranchia</taxon>
        <taxon>Heteroconchia</taxon>
        <taxon>Palaeoheterodonta</taxon>
        <taxon>Unionida</taxon>
        <taxon>Unionoidea</taxon>
        <taxon>Unionidae</taxon>
        <taxon>Unioninae</taxon>
        <taxon>Sinanodonta</taxon>
    </lineage>
</organism>
<dbReference type="PANTHER" id="PTHR14134">
    <property type="entry name" value="E3 UBIQUITIN-PROTEIN LIGASE RAD18"/>
    <property type="match status" value="1"/>
</dbReference>
<dbReference type="Gene3D" id="3.30.40.10">
    <property type="entry name" value="Zinc/RING finger domain, C3HC4 (zinc finger)"/>
    <property type="match status" value="1"/>
</dbReference>
<sequence length="475" mass="54762">MSQNKKSDRAKRQELAQKVNEVKKRQENWLKQRAAEIKKPEGGAPGKKDHQNGISTDPKSNSRPYDRTQYSSNVELRTRNSPPLHKDRTRNSPPLPKDKFQNWLKARQNSEVNDEAVNENGQDVNVLRISSARVPEYATPDPNWEEEMRAEELMAVSEAKLMSPQNFDAVADNIISRVKHELQMTENKENRGSTLGGSRNQLVGRSSHGMDKTHQDFSKISPTGHRIEEKKVQNSVEFGASKTLLFKDQVQRKDNSDVHSETLSSHYCPSCQQLMNLAKHAPSILIPCGHTLCSSCARQSRFCPFCGSQLKSHTTNIMLQHIIEEYHNRGENSDDNRDRKHQSQNSRQSTFAKDIAQRDRIRYKEDLQNLATRQEILQEETESLTKNMHKLSFQLKTEQQQALQITQEERNVEKQIQQLEEKLATLREHRKEYETRCAQIENQVTSEQNKLDMTRSTLKSLKDEVEKIKILAEAD</sequence>
<keyword evidence="3" id="KW-0862">Zinc</keyword>
<evidence type="ECO:0000313" key="9">
    <source>
        <dbReference type="Proteomes" id="UP001634394"/>
    </source>
</evidence>
<dbReference type="Proteomes" id="UP001634394">
    <property type="component" value="Unassembled WGS sequence"/>
</dbReference>
<feature type="compositionally biased region" description="Polar residues" evidence="6">
    <location>
        <begin position="52"/>
        <end position="81"/>
    </location>
</feature>
<feature type="region of interest" description="Disordered" evidence="6">
    <location>
        <begin position="329"/>
        <end position="355"/>
    </location>
</feature>
<keyword evidence="9" id="KW-1185">Reference proteome</keyword>
<dbReference type="AlphaFoldDB" id="A0ABD3T6L2"/>
<feature type="domain" description="RING-type" evidence="7">
    <location>
        <begin position="268"/>
        <end position="306"/>
    </location>
</feature>
<evidence type="ECO:0000259" key="7">
    <source>
        <dbReference type="PROSITE" id="PS50089"/>
    </source>
</evidence>
<evidence type="ECO:0000256" key="4">
    <source>
        <dbReference type="PROSITE-ProRule" id="PRU00175"/>
    </source>
</evidence>
<dbReference type="PROSITE" id="PS50089">
    <property type="entry name" value="ZF_RING_2"/>
    <property type="match status" value="1"/>
</dbReference>
<feature type="compositionally biased region" description="Basic and acidic residues" evidence="6">
    <location>
        <begin position="84"/>
        <end position="100"/>
    </location>
</feature>
<accession>A0ABD3T6L2</accession>
<proteinExistence type="predicted"/>
<comment type="caution">
    <text evidence="8">The sequence shown here is derived from an EMBL/GenBank/DDBJ whole genome shotgun (WGS) entry which is preliminary data.</text>
</comment>
<evidence type="ECO:0000256" key="2">
    <source>
        <dbReference type="ARBA" id="ARBA00022771"/>
    </source>
</evidence>
<evidence type="ECO:0000256" key="6">
    <source>
        <dbReference type="SAM" id="MobiDB-lite"/>
    </source>
</evidence>
<dbReference type="PANTHER" id="PTHR14134:SF3">
    <property type="entry name" value="RING-CH-TYPE DOMAIN-CONTAINING PROTEIN"/>
    <property type="match status" value="1"/>
</dbReference>
<dbReference type="GO" id="GO:0008270">
    <property type="term" value="F:zinc ion binding"/>
    <property type="evidence" value="ECO:0007669"/>
    <property type="project" value="UniProtKB-KW"/>
</dbReference>
<protein>
    <recommendedName>
        <fullName evidence="7">RING-type domain-containing protein</fullName>
    </recommendedName>
</protein>
<evidence type="ECO:0000256" key="1">
    <source>
        <dbReference type="ARBA" id="ARBA00022723"/>
    </source>
</evidence>
<dbReference type="SMART" id="SM00184">
    <property type="entry name" value="RING"/>
    <property type="match status" value="1"/>
</dbReference>
<evidence type="ECO:0000313" key="8">
    <source>
        <dbReference type="EMBL" id="KAL3832271.1"/>
    </source>
</evidence>
<feature type="compositionally biased region" description="Basic and acidic residues" evidence="6">
    <location>
        <begin position="329"/>
        <end position="338"/>
    </location>
</feature>
<gene>
    <name evidence="8" type="ORF">ACJMK2_023930</name>
</gene>
<evidence type="ECO:0000256" key="5">
    <source>
        <dbReference type="SAM" id="Coils"/>
    </source>
</evidence>
<dbReference type="SUPFAM" id="SSF57850">
    <property type="entry name" value="RING/U-box"/>
    <property type="match status" value="1"/>
</dbReference>
<reference evidence="8 9" key="1">
    <citation type="submission" date="2024-11" db="EMBL/GenBank/DDBJ databases">
        <title>Chromosome-level genome assembly of the freshwater bivalve Anodonta woodiana.</title>
        <authorList>
            <person name="Chen X."/>
        </authorList>
    </citation>
    <scope>NUCLEOTIDE SEQUENCE [LARGE SCALE GENOMIC DNA]</scope>
    <source>
        <strain evidence="8">MN2024</strain>
        <tissue evidence="8">Gills</tissue>
    </source>
</reference>
<dbReference type="InterPro" id="IPR017907">
    <property type="entry name" value="Znf_RING_CS"/>
</dbReference>